<sequence>MEIGKDGRSKLKPRSVPGMLKWMVVPPVEPRRVKWAFTGMLVVLSPIPCRVMGLTVRPAMLPVMGMSSVPPSPRVRGMLGMVMV</sequence>
<name>A0A498QES8_9MYCO</name>
<dbReference type="AlphaFoldDB" id="A0A498QES8"/>
<dbReference type="Proteomes" id="UP000267289">
    <property type="component" value="Unassembled WGS sequence"/>
</dbReference>
<proteinExistence type="predicted"/>
<organism evidence="1 2">
    <name type="scientific">Mycobacterium innocens</name>
    <dbReference type="NCBI Taxonomy" id="2341083"/>
    <lineage>
        <taxon>Bacteria</taxon>
        <taxon>Bacillati</taxon>
        <taxon>Actinomycetota</taxon>
        <taxon>Actinomycetes</taxon>
        <taxon>Mycobacteriales</taxon>
        <taxon>Mycobacteriaceae</taxon>
        <taxon>Mycobacterium</taxon>
    </lineage>
</organism>
<keyword evidence="2" id="KW-1185">Reference proteome</keyword>
<protein>
    <submittedName>
        <fullName evidence="1">Uncharacterized protein</fullName>
    </submittedName>
</protein>
<dbReference type="EMBL" id="UPHQ01000231">
    <property type="protein sequence ID" value="VBA43102.1"/>
    <property type="molecule type" value="Genomic_DNA"/>
</dbReference>
<reference evidence="1 2" key="1">
    <citation type="submission" date="2018-09" db="EMBL/GenBank/DDBJ databases">
        <authorList>
            <person name="Tagini F."/>
        </authorList>
    </citation>
    <scope>NUCLEOTIDE SEQUENCE [LARGE SCALE GENOMIC DNA]</scope>
    <source>
        <strain evidence="1 2">MK13</strain>
    </source>
</reference>
<evidence type="ECO:0000313" key="2">
    <source>
        <dbReference type="Proteomes" id="UP000267289"/>
    </source>
</evidence>
<evidence type="ECO:0000313" key="1">
    <source>
        <dbReference type="EMBL" id="VBA43102.1"/>
    </source>
</evidence>
<gene>
    <name evidence="1" type="ORF">LAUMK13_04362</name>
</gene>
<accession>A0A498QES8</accession>